<name>A0ACC1JL04_9FUNG</name>
<comment type="caution">
    <text evidence="1">The sequence shown here is derived from an EMBL/GenBank/DDBJ whole genome shotgun (WGS) entry which is preliminary data.</text>
</comment>
<protein>
    <submittedName>
        <fullName evidence="1">Uncharacterized protein</fullName>
    </submittedName>
</protein>
<keyword evidence="2" id="KW-1185">Reference proteome</keyword>
<evidence type="ECO:0000313" key="1">
    <source>
        <dbReference type="EMBL" id="KAJ2761468.1"/>
    </source>
</evidence>
<feature type="non-terminal residue" evidence="1">
    <location>
        <position position="102"/>
    </location>
</feature>
<reference evidence="1" key="1">
    <citation type="submission" date="2022-07" db="EMBL/GenBank/DDBJ databases">
        <title>Phylogenomic reconstructions and comparative analyses of Kickxellomycotina fungi.</title>
        <authorList>
            <person name="Reynolds N.K."/>
            <person name="Stajich J.E."/>
            <person name="Barry K."/>
            <person name="Grigoriev I.V."/>
            <person name="Crous P."/>
            <person name="Smith M.E."/>
        </authorList>
    </citation>
    <scope>NUCLEOTIDE SEQUENCE</scope>
    <source>
        <strain evidence="1">CBS 109366</strain>
    </source>
</reference>
<organism evidence="1 2">
    <name type="scientific">Coemansia nantahalensis</name>
    <dbReference type="NCBI Taxonomy" id="2789366"/>
    <lineage>
        <taxon>Eukaryota</taxon>
        <taxon>Fungi</taxon>
        <taxon>Fungi incertae sedis</taxon>
        <taxon>Zoopagomycota</taxon>
        <taxon>Kickxellomycotina</taxon>
        <taxon>Kickxellomycetes</taxon>
        <taxon>Kickxellales</taxon>
        <taxon>Kickxellaceae</taxon>
        <taxon>Coemansia</taxon>
    </lineage>
</organism>
<dbReference type="EMBL" id="JANBUJ010003219">
    <property type="protein sequence ID" value="KAJ2761468.1"/>
    <property type="molecule type" value="Genomic_DNA"/>
</dbReference>
<gene>
    <name evidence="1" type="ORF">IWQ57_006042</name>
</gene>
<evidence type="ECO:0000313" key="2">
    <source>
        <dbReference type="Proteomes" id="UP001140234"/>
    </source>
</evidence>
<accession>A0ACC1JL04</accession>
<dbReference type="Proteomes" id="UP001140234">
    <property type="component" value="Unassembled WGS sequence"/>
</dbReference>
<proteinExistence type="predicted"/>
<sequence length="102" mass="11272">MLSAQIAHVQLLGLESLTDRVSGWSGEHLSAQVLAWARHVELAWATLTADEQQRTLAHARHLLDANNESRRLLASSWMEKELETGLAPPRCHSTIVANVIAN</sequence>